<keyword evidence="1" id="KW-0812">Transmembrane</keyword>
<dbReference type="Pfam" id="PF12730">
    <property type="entry name" value="ABC2_membrane_4"/>
    <property type="match status" value="1"/>
</dbReference>
<sequence length="261" mass="28815">MLKLIQCEMRKLKRKHFVSFVIFAALLFPIPFTALVLAGSVGNFTGFEAVFGLLATMGMPIMLPAVLGIIAAMLFFMERDNDTLKNLRIIPTSPAKIATAKIAVLYILGLIFAFATMVSSMVGGLIAGSELTNIVENFSIAILTALLYTTSILPVVIAIVGFNRSYIFSVILTFFYTMFDFMLAYGGMFATTDPMMRLITSILPAPIIYRWQAALFAAPGTPAYSAMEPYFMPFWLVTLTIIIIGVLSYLAIIRIYSKRES</sequence>
<name>A0A140GXD3_ENTFC</name>
<proteinExistence type="predicted"/>
<dbReference type="EMBL" id="KT825491">
    <property type="protein sequence ID" value="AMN85472.1"/>
    <property type="molecule type" value="Genomic_DNA"/>
</dbReference>
<feature type="transmembrane region" description="Helical" evidence="1">
    <location>
        <begin position="138"/>
        <end position="160"/>
    </location>
</feature>
<accession>A0A140GXD3</accession>
<keyword evidence="1" id="KW-1133">Transmembrane helix</keyword>
<feature type="transmembrane region" description="Helical" evidence="1">
    <location>
        <begin position="98"/>
        <end position="126"/>
    </location>
</feature>
<reference evidence="2" key="1">
    <citation type="journal article" date="2016" name="J. Antimicrob. Chemother.">
        <title>Characterization of a genomic island harbouring a new vanD allele from Enterococcus faecium N15-508 isolated in Canada.</title>
        <authorList>
            <person name="Boyd D.A."/>
            <person name="Lalancette C."/>
            <person name="Levesque S."/>
            <person name="Golding G.R."/>
        </authorList>
    </citation>
    <scope>NUCLEOTIDE SEQUENCE</scope>
    <source>
        <strain evidence="2">N15-508</strain>
    </source>
</reference>
<evidence type="ECO:0000256" key="1">
    <source>
        <dbReference type="SAM" id="Phobius"/>
    </source>
</evidence>
<evidence type="ECO:0000313" key="2">
    <source>
        <dbReference type="EMBL" id="AMN85472.1"/>
    </source>
</evidence>
<feature type="transmembrane region" description="Helical" evidence="1">
    <location>
        <begin position="234"/>
        <end position="256"/>
    </location>
</feature>
<protein>
    <submittedName>
        <fullName evidence="2">BcrB-like membrane protein</fullName>
    </submittedName>
</protein>
<organism evidence="2">
    <name type="scientific">Enterococcus faecium</name>
    <name type="common">Streptococcus faecium</name>
    <dbReference type="NCBI Taxonomy" id="1352"/>
    <lineage>
        <taxon>Bacteria</taxon>
        <taxon>Bacillati</taxon>
        <taxon>Bacillota</taxon>
        <taxon>Bacilli</taxon>
        <taxon>Lactobacillales</taxon>
        <taxon>Enterococcaceae</taxon>
        <taxon>Enterococcus</taxon>
    </lineage>
</organism>
<keyword evidence="1" id="KW-0472">Membrane</keyword>
<feature type="transmembrane region" description="Helical" evidence="1">
    <location>
        <begin position="167"/>
        <end position="188"/>
    </location>
</feature>
<dbReference type="AlphaFoldDB" id="A0A140GXD3"/>
<feature type="transmembrane region" description="Helical" evidence="1">
    <location>
        <begin position="54"/>
        <end position="77"/>
    </location>
</feature>